<protein>
    <submittedName>
        <fullName evidence="3">Abortive infection protein</fullName>
    </submittedName>
</protein>
<feature type="transmembrane region" description="Helical" evidence="1">
    <location>
        <begin position="35"/>
        <end position="56"/>
    </location>
</feature>
<evidence type="ECO:0000259" key="2">
    <source>
        <dbReference type="Pfam" id="PF02517"/>
    </source>
</evidence>
<dbReference type="GO" id="GO:0080120">
    <property type="term" value="P:CAAX-box protein maturation"/>
    <property type="evidence" value="ECO:0007669"/>
    <property type="project" value="UniProtKB-ARBA"/>
</dbReference>
<dbReference type="GO" id="GO:0004175">
    <property type="term" value="F:endopeptidase activity"/>
    <property type="evidence" value="ECO:0007669"/>
    <property type="project" value="UniProtKB-ARBA"/>
</dbReference>
<dbReference type="STRING" id="644548.SCNU_15354"/>
<dbReference type="AlphaFoldDB" id="F1YMI6"/>
<keyword evidence="1" id="KW-1133">Transmembrane helix</keyword>
<keyword evidence="1" id="KW-0812">Transmembrane</keyword>
<dbReference type="InterPro" id="IPR003675">
    <property type="entry name" value="Rce1/LyrA-like_dom"/>
</dbReference>
<evidence type="ECO:0000313" key="4">
    <source>
        <dbReference type="Proteomes" id="UP000035065"/>
    </source>
</evidence>
<dbReference type="Proteomes" id="UP000035065">
    <property type="component" value="Unassembled WGS sequence"/>
</dbReference>
<organism evidence="3 4">
    <name type="scientific">Gordonia neofelifaecis NRRL B-59395</name>
    <dbReference type="NCBI Taxonomy" id="644548"/>
    <lineage>
        <taxon>Bacteria</taxon>
        <taxon>Bacillati</taxon>
        <taxon>Actinomycetota</taxon>
        <taxon>Actinomycetes</taxon>
        <taxon>Mycobacteriales</taxon>
        <taxon>Gordoniaceae</taxon>
        <taxon>Gordonia</taxon>
    </lineage>
</organism>
<keyword evidence="1" id="KW-0472">Membrane</keyword>
<feature type="transmembrane region" description="Helical" evidence="1">
    <location>
        <begin position="86"/>
        <end position="108"/>
    </location>
</feature>
<dbReference type="eggNOG" id="COG1266">
    <property type="taxonomic scope" value="Bacteria"/>
</dbReference>
<evidence type="ECO:0000256" key="1">
    <source>
        <dbReference type="SAM" id="Phobius"/>
    </source>
</evidence>
<feature type="domain" description="CAAX prenyl protease 2/Lysostaphin resistance protein A-like" evidence="2">
    <location>
        <begin position="166"/>
        <end position="257"/>
    </location>
</feature>
<feature type="transmembrane region" description="Helical" evidence="1">
    <location>
        <begin position="129"/>
        <end position="151"/>
    </location>
</feature>
<sequence>MTTETGGVRGLIRAFVHPPPAPVSRVDDPRERRAIVVELVLVGVLTFGFSAVYAALSLLEHAMTTGVSGTTVALNPAASTVAVIDLIRQVMSVVRLLAIGGLGAYLLWRSGIGLRRIGLGRPSRADLPPSVGLAAVIGLPGLALVAVSQAMGWNSGLAVAPADDLWWRIPVLVLKSFGNGFAEEVVVVGYFMTRLRQLGSGPTGALAWSAFLRGGYHLYQGAGAGAGNLIMGLVYGRWYQATNRIWPLVFAHTLIDTVAFVGYAVLVRAGLIGVA</sequence>
<feature type="transmembrane region" description="Helical" evidence="1">
    <location>
        <begin position="218"/>
        <end position="238"/>
    </location>
</feature>
<accession>F1YMI6</accession>
<dbReference type="OrthoDB" id="4453618at2"/>
<reference evidence="3 4" key="1">
    <citation type="journal article" date="2011" name="J. Bacteriol.">
        <title>Draft Genome Sequence of Gordonia neofelifaecis NRRL B-59395, a Cholesterol-Degrading Actinomycete.</title>
        <authorList>
            <person name="Ge F."/>
            <person name="Li W."/>
            <person name="Chen G."/>
            <person name="Liu Y."/>
            <person name="Zhang G."/>
            <person name="Yong B."/>
            <person name="Wang Q."/>
            <person name="Wang N."/>
            <person name="Huang Z."/>
            <person name="Li W."/>
            <person name="Wang J."/>
            <person name="Wu C."/>
            <person name="Xie Q."/>
            <person name="Liu G."/>
        </authorList>
    </citation>
    <scope>NUCLEOTIDE SEQUENCE [LARGE SCALE GENOMIC DNA]</scope>
    <source>
        <strain evidence="3 4">NRRL B-59395</strain>
    </source>
</reference>
<keyword evidence="4" id="KW-1185">Reference proteome</keyword>
<gene>
    <name evidence="3" type="ORF">SCNU_15354</name>
</gene>
<dbReference type="EMBL" id="AEUD01000014">
    <property type="protein sequence ID" value="EGD54111.1"/>
    <property type="molecule type" value="Genomic_DNA"/>
</dbReference>
<feature type="transmembrane region" description="Helical" evidence="1">
    <location>
        <begin position="245"/>
        <end position="266"/>
    </location>
</feature>
<dbReference type="Pfam" id="PF02517">
    <property type="entry name" value="Rce1-like"/>
    <property type="match status" value="1"/>
</dbReference>
<name>F1YMI6_9ACTN</name>
<comment type="caution">
    <text evidence="3">The sequence shown here is derived from an EMBL/GenBank/DDBJ whole genome shotgun (WGS) entry which is preliminary data.</text>
</comment>
<evidence type="ECO:0000313" key="3">
    <source>
        <dbReference type="EMBL" id="EGD54111.1"/>
    </source>
</evidence>
<dbReference type="RefSeq" id="WP_009680267.1">
    <property type="nucleotide sequence ID" value="NZ_AEUD01000014.1"/>
</dbReference>
<proteinExistence type="predicted"/>